<dbReference type="CTD" id="20208014"/>
<evidence type="ECO:0000313" key="2">
    <source>
        <dbReference type="EnsemblMetazoa" id="HelroP181219"/>
    </source>
</evidence>
<organism evidence="2 3">
    <name type="scientific">Helobdella robusta</name>
    <name type="common">Californian leech</name>
    <dbReference type="NCBI Taxonomy" id="6412"/>
    <lineage>
        <taxon>Eukaryota</taxon>
        <taxon>Metazoa</taxon>
        <taxon>Spiralia</taxon>
        <taxon>Lophotrochozoa</taxon>
        <taxon>Annelida</taxon>
        <taxon>Clitellata</taxon>
        <taxon>Hirudinea</taxon>
        <taxon>Rhynchobdellida</taxon>
        <taxon>Glossiphoniidae</taxon>
        <taxon>Helobdella</taxon>
    </lineage>
</organism>
<dbReference type="KEGG" id="hro:HELRODRAFT_181219"/>
<dbReference type="InParanoid" id="T1FGR5"/>
<dbReference type="AlphaFoldDB" id="T1FGR5"/>
<reference evidence="2" key="3">
    <citation type="submission" date="2015-06" db="UniProtKB">
        <authorList>
            <consortium name="EnsemblMetazoa"/>
        </authorList>
    </citation>
    <scope>IDENTIFICATION</scope>
</reference>
<keyword evidence="3" id="KW-1185">Reference proteome</keyword>
<gene>
    <name evidence="2" type="primary">20208014</name>
    <name evidence="1" type="ORF">HELRODRAFT_181219</name>
</gene>
<dbReference type="HOGENOM" id="CLU_1338876_0_0_1"/>
<evidence type="ECO:0000313" key="3">
    <source>
        <dbReference type="Proteomes" id="UP000015101"/>
    </source>
</evidence>
<sequence>MDVNNKSLLDSVCNIVSSRSINNREINYAKACSANMSVGNDSVSNRTIPCAVLKSNSYVANTVTAVSSENLKVVSYVKPKENWYDSTAQSSQCESHDHEFQPVLNKKKSAASPRVGQMNQLTPNFKLNKPSKVFGTDANCPLKSSKVIEKKITYFIGNVQSCTKDVIENHLKSNDIAFTHCFPIVRKRDPRLIQVILSLNRLPSK</sequence>
<dbReference type="EnsemblMetazoa" id="HelroT181219">
    <property type="protein sequence ID" value="HelroP181219"/>
    <property type="gene ID" value="HelroG181219"/>
</dbReference>
<dbReference type="Proteomes" id="UP000015101">
    <property type="component" value="Unassembled WGS sequence"/>
</dbReference>
<dbReference type="GeneID" id="20208014"/>
<reference evidence="1 3" key="2">
    <citation type="journal article" date="2013" name="Nature">
        <title>Insights into bilaterian evolution from three spiralian genomes.</title>
        <authorList>
            <person name="Simakov O."/>
            <person name="Marletaz F."/>
            <person name="Cho S.J."/>
            <person name="Edsinger-Gonzales E."/>
            <person name="Havlak P."/>
            <person name="Hellsten U."/>
            <person name="Kuo D.H."/>
            <person name="Larsson T."/>
            <person name="Lv J."/>
            <person name="Arendt D."/>
            <person name="Savage R."/>
            <person name="Osoegawa K."/>
            <person name="de Jong P."/>
            <person name="Grimwood J."/>
            <person name="Chapman J.A."/>
            <person name="Shapiro H."/>
            <person name="Aerts A."/>
            <person name="Otillar R.P."/>
            <person name="Terry A.Y."/>
            <person name="Boore J.L."/>
            <person name="Grigoriev I.V."/>
            <person name="Lindberg D.R."/>
            <person name="Seaver E.C."/>
            <person name="Weisblat D.A."/>
            <person name="Putnam N.H."/>
            <person name="Rokhsar D.S."/>
        </authorList>
    </citation>
    <scope>NUCLEOTIDE SEQUENCE</scope>
</reference>
<reference evidence="3" key="1">
    <citation type="submission" date="2012-12" db="EMBL/GenBank/DDBJ databases">
        <authorList>
            <person name="Hellsten U."/>
            <person name="Grimwood J."/>
            <person name="Chapman J.A."/>
            <person name="Shapiro H."/>
            <person name="Aerts A."/>
            <person name="Otillar R.P."/>
            <person name="Terry A.Y."/>
            <person name="Boore J.L."/>
            <person name="Simakov O."/>
            <person name="Marletaz F."/>
            <person name="Cho S.-J."/>
            <person name="Edsinger-Gonzales E."/>
            <person name="Havlak P."/>
            <person name="Kuo D.-H."/>
            <person name="Larsson T."/>
            <person name="Lv J."/>
            <person name="Arendt D."/>
            <person name="Savage R."/>
            <person name="Osoegawa K."/>
            <person name="de Jong P."/>
            <person name="Lindberg D.R."/>
            <person name="Seaver E.C."/>
            <person name="Weisblat D.A."/>
            <person name="Putnam N.H."/>
            <person name="Grigoriev I.V."/>
            <person name="Rokhsar D.S."/>
        </authorList>
    </citation>
    <scope>NUCLEOTIDE SEQUENCE</scope>
</reference>
<accession>T1FGR5</accession>
<dbReference type="RefSeq" id="XP_009028731.1">
    <property type="nucleotide sequence ID" value="XM_009030483.1"/>
</dbReference>
<protein>
    <submittedName>
        <fullName evidence="1 2">Uncharacterized protein</fullName>
    </submittedName>
</protein>
<name>T1FGR5_HELRO</name>
<evidence type="ECO:0000313" key="1">
    <source>
        <dbReference type="EMBL" id="ESN93123.1"/>
    </source>
</evidence>
<dbReference type="EMBL" id="KB097635">
    <property type="protein sequence ID" value="ESN93123.1"/>
    <property type="molecule type" value="Genomic_DNA"/>
</dbReference>
<proteinExistence type="predicted"/>
<dbReference type="EMBL" id="AMQM01007509">
    <property type="status" value="NOT_ANNOTATED_CDS"/>
    <property type="molecule type" value="Genomic_DNA"/>
</dbReference>